<feature type="domain" description="SLH" evidence="6">
    <location>
        <begin position="1073"/>
        <end position="1132"/>
    </location>
</feature>
<evidence type="ECO:0000259" key="6">
    <source>
        <dbReference type="PROSITE" id="PS51272"/>
    </source>
</evidence>
<evidence type="ECO:0000256" key="4">
    <source>
        <dbReference type="RuleBase" id="RU361192"/>
    </source>
</evidence>
<evidence type="ECO:0000313" key="7">
    <source>
        <dbReference type="EMBL" id="MUG44114.1"/>
    </source>
</evidence>
<keyword evidence="3 4" id="KW-0326">Glycosidase</keyword>
<dbReference type="SUPFAM" id="SSF51445">
    <property type="entry name" value="(Trans)glycosidases"/>
    <property type="match status" value="1"/>
</dbReference>
<dbReference type="AlphaFoldDB" id="A0A7X3CLV3"/>
<dbReference type="InterPro" id="IPR011683">
    <property type="entry name" value="Glyco_hydro_53"/>
</dbReference>
<dbReference type="Pfam" id="PF00395">
    <property type="entry name" value="SLH"/>
    <property type="match status" value="3"/>
</dbReference>
<comment type="caution">
    <text evidence="7">The sequence shown here is derived from an EMBL/GenBank/DDBJ whole genome shotgun (WGS) entry which is preliminary data.</text>
</comment>
<reference evidence="7 8" key="1">
    <citation type="submission" date="2019-11" db="EMBL/GenBank/DDBJ databases">
        <title>Draft genome sequences of five Paenibacillus species of dairy origin.</title>
        <authorList>
            <person name="Olajide A.M."/>
            <person name="Chen S."/>
            <person name="Lapointe G."/>
        </authorList>
    </citation>
    <scope>NUCLEOTIDE SEQUENCE [LARGE SCALE GENOMIC DNA]</scope>
    <source>
        <strain evidence="7 8">12CR55</strain>
    </source>
</reference>
<dbReference type="InterPro" id="IPR017853">
    <property type="entry name" value="GH"/>
</dbReference>
<dbReference type="Proteomes" id="UP000447876">
    <property type="component" value="Unassembled WGS sequence"/>
</dbReference>
<dbReference type="EC" id="3.2.1.89" evidence="4"/>
<dbReference type="GO" id="GO:0015926">
    <property type="term" value="F:glucosidase activity"/>
    <property type="evidence" value="ECO:0007669"/>
    <property type="project" value="InterPro"/>
</dbReference>
<dbReference type="OrthoDB" id="9768786at2"/>
<dbReference type="Pfam" id="PF07532">
    <property type="entry name" value="Big_4"/>
    <property type="match status" value="1"/>
</dbReference>
<organism evidence="7 8">
    <name type="scientific">Paenibacillus woosongensis</name>
    <dbReference type="NCBI Taxonomy" id="307580"/>
    <lineage>
        <taxon>Bacteria</taxon>
        <taxon>Bacillati</taxon>
        <taxon>Bacillota</taxon>
        <taxon>Bacilli</taxon>
        <taxon>Bacillales</taxon>
        <taxon>Paenibacillaceae</taxon>
        <taxon>Paenibacillus</taxon>
    </lineage>
</organism>
<proteinExistence type="inferred from homology"/>
<dbReference type="PANTHER" id="PTHR34983:SF2">
    <property type="entry name" value="ENDO-BETA-1,4-GALACTANASE"/>
    <property type="match status" value="1"/>
</dbReference>
<feature type="domain" description="SLH" evidence="6">
    <location>
        <begin position="1135"/>
        <end position="1190"/>
    </location>
</feature>
<protein>
    <recommendedName>
        <fullName evidence="4">Arabinogalactan endo-beta-1,4-galactanase</fullName>
        <ecNumber evidence="4">3.2.1.89</ecNumber>
    </recommendedName>
</protein>
<keyword evidence="2 4" id="KW-0378">Hydrolase</keyword>
<dbReference type="Gene3D" id="2.60.120.260">
    <property type="entry name" value="Galactose-binding domain-like"/>
    <property type="match status" value="2"/>
</dbReference>
<dbReference type="Pfam" id="PF07745">
    <property type="entry name" value="Glyco_hydro_53"/>
    <property type="match status" value="1"/>
</dbReference>
<dbReference type="GO" id="GO:0045490">
    <property type="term" value="P:pectin catabolic process"/>
    <property type="evidence" value="ECO:0007669"/>
    <property type="project" value="TreeGrafter"/>
</dbReference>
<dbReference type="InterPro" id="IPR001119">
    <property type="entry name" value="SLH_dom"/>
</dbReference>
<comment type="catalytic activity">
    <reaction evidence="4">
        <text>The enzyme specifically hydrolyzes (1-&gt;4)-beta-D-galactosidic linkages in type I arabinogalactans.</text>
        <dbReference type="EC" id="3.2.1.89"/>
    </reaction>
</comment>
<evidence type="ECO:0000256" key="1">
    <source>
        <dbReference type="ARBA" id="ARBA00010687"/>
    </source>
</evidence>
<dbReference type="Gene3D" id="3.20.20.80">
    <property type="entry name" value="Glycosidases"/>
    <property type="match status" value="1"/>
</dbReference>
<sequence>MQLHTVRGGRKAMRTMPTIQKPFIIFLIVLLALPGVFSSDETAEAAGGSTASVEVSIDNPGFESGDLTGWTVTGATYAALVKNSSGDAHTGNHAFNYWYDAHGYELRLSQTIGGLEDGTYELRAWASGENGAADLRLFAETKDAGGSPSVQSTAIVNTGWNNWTQYIVRNIEVAGGEITFGFDVAAPADYWGYFDDIKLVKVVQGQPFDPNEFIKGVDISTLQALEDIGVKYYEGGVEKDLLEILKNHGVNYVRLRVWNDPVQADGYNDKAHTVAMAQRVKAAGMKLLVDFHYSDFWADPGQQVKPAAWQSYSFADLKQAVYDYTAEVLSELEAVNAYPDMVQVGNEINSGMLLPDGSTSRFDNLAELLKQGIQAVRDTTPANHETQIMLHLAEGGSNGKFRSFFDQIRAHGVDYDIIGLSYYPYWHGTFQDLKSNLDDLVARYGKQVVVVETAYAYTYENGDNHGNIVNRSETDIAGFPATVENQKLVIETVFNTVANVRDHQGLGVFYWEPAWLPGVGWKSGEGNAWENQAMFDYNGNALDSLNVFQFMPGSITDALPILVYPADKITVSKGAVPVLPSTVKVLYNEGSILQKSVTWDSIAEAQLQTPGTFTVYGTIAGMQQQAKIDITVLAQENMVKNGGFESSDLSYWKLSGTSAAGKVEKNAANAHSGSHAFNYWYGSPYAYKLTQAINDLPNGTYALKAWASGGGGETVLKLFAEDSGGLIRSVDMVNRGWNNWMQYFIEDIEVKDGKLTIGIEVEAPADIWGYFDDIELVLTSEDPTAPTDPTNPTNPANPGNGGGAASASRPGEGKSELVKSEPASGQATIKPEQITIDGSGAGLVTVAQDVNKIILTEEAVAFLGKRPLELTNGSLSLNIPAEVLQQLIESSEASGYEIALQIAAVEQKDLEAALKRGALQDESVTIKLLGQAYDFKLSMLTGEGTEKELKSFRSPVTIRIKLEEARNIKQTGIFYVSDKGKLEFAGGHWADGELSAPVHHFSKYAVLEFTKRFADVPDTFWGHEAVSGLALRQIVAGMPNGSFEPDRSVSRAEFAVMLSRALKLEQGGATNVFTDVSQDAWYYPSLSGAYKAGLVQGRDGRTYEPDAPVTRQEMAVMLTKAYALRGGVMGTPEAAESFADAVQIADWAQASVNTAHALGLIQGRGQGEFAPAAYLTRAEASQIIYKLVTK</sequence>
<feature type="compositionally biased region" description="Low complexity" evidence="5">
    <location>
        <begin position="782"/>
        <end position="798"/>
    </location>
</feature>
<comment type="similarity">
    <text evidence="1 4">Belongs to the glycosyl hydrolase 53 family.</text>
</comment>
<dbReference type="PANTHER" id="PTHR34983">
    <property type="entry name" value="ARABINOGALACTAN ENDO-BETA-1,4-GALACTANASE A"/>
    <property type="match status" value="1"/>
</dbReference>
<evidence type="ECO:0000256" key="3">
    <source>
        <dbReference type="ARBA" id="ARBA00023295"/>
    </source>
</evidence>
<dbReference type="PROSITE" id="PS51272">
    <property type="entry name" value="SLH"/>
    <property type="match status" value="3"/>
</dbReference>
<accession>A0A7X3CLV3</accession>
<dbReference type="GO" id="GO:0031218">
    <property type="term" value="F:arabinogalactan endo-1,4-beta-galactosidase activity"/>
    <property type="evidence" value="ECO:0007669"/>
    <property type="project" value="UniProtKB-EC"/>
</dbReference>
<gene>
    <name evidence="7" type="ORF">GNP95_03740</name>
</gene>
<evidence type="ECO:0000256" key="5">
    <source>
        <dbReference type="SAM" id="MobiDB-lite"/>
    </source>
</evidence>
<evidence type="ECO:0000256" key="2">
    <source>
        <dbReference type="ARBA" id="ARBA00022801"/>
    </source>
</evidence>
<name>A0A7X3CLV3_9BACL</name>
<dbReference type="InterPro" id="IPR011081">
    <property type="entry name" value="Big_4"/>
</dbReference>
<evidence type="ECO:0000313" key="8">
    <source>
        <dbReference type="Proteomes" id="UP000447876"/>
    </source>
</evidence>
<dbReference type="EMBL" id="WNZW01000001">
    <property type="protein sequence ID" value="MUG44114.1"/>
    <property type="molecule type" value="Genomic_DNA"/>
</dbReference>
<feature type="domain" description="SLH" evidence="6">
    <location>
        <begin position="1009"/>
        <end position="1072"/>
    </location>
</feature>
<feature type="region of interest" description="Disordered" evidence="5">
    <location>
        <begin position="781"/>
        <end position="832"/>
    </location>
</feature>